<dbReference type="Proteomes" id="UP000594086">
    <property type="component" value="Segment"/>
</dbReference>
<accession>A0A7M1RUN9</accession>
<feature type="transmembrane region" description="Helical" evidence="1">
    <location>
        <begin position="44"/>
        <end position="65"/>
    </location>
</feature>
<proteinExistence type="predicted"/>
<protein>
    <submittedName>
        <fullName evidence="2">Uncharacterized protein</fullName>
    </submittedName>
</protein>
<evidence type="ECO:0000256" key="1">
    <source>
        <dbReference type="SAM" id="Phobius"/>
    </source>
</evidence>
<evidence type="ECO:0000313" key="2">
    <source>
        <dbReference type="EMBL" id="QOR58145.1"/>
    </source>
</evidence>
<evidence type="ECO:0000313" key="3">
    <source>
        <dbReference type="Proteomes" id="UP000594086"/>
    </source>
</evidence>
<feature type="transmembrane region" description="Helical" evidence="1">
    <location>
        <begin position="12"/>
        <end position="32"/>
    </location>
</feature>
<keyword evidence="1" id="KW-0812">Transmembrane</keyword>
<dbReference type="KEGG" id="vg:65128600"/>
<keyword evidence="1" id="KW-0472">Membrane</keyword>
<organism evidence="2 3">
    <name type="scientific">uncultured phage cr55_1</name>
    <dbReference type="NCBI Taxonomy" id="2772060"/>
    <lineage>
        <taxon>Viruses</taxon>
        <taxon>Duplodnaviria</taxon>
        <taxon>Heunggongvirae</taxon>
        <taxon>Uroviricota</taxon>
        <taxon>Caudoviricetes</taxon>
        <taxon>Crassvirales</taxon>
        <taxon>Suoliviridae</taxon>
        <taxon>Boorivirinae</taxon>
        <taxon>Culoivirus</taxon>
        <taxon>Culoivirus intestinalis</taxon>
    </lineage>
</organism>
<dbReference type="EMBL" id="MT774376">
    <property type="protein sequence ID" value="QOR58145.1"/>
    <property type="molecule type" value="Genomic_DNA"/>
</dbReference>
<dbReference type="RefSeq" id="YP_010110303.1">
    <property type="nucleotide sequence ID" value="NC_055869.1"/>
</dbReference>
<sequence>MKLKKLKKYKNIITTSIYLFIYILFVIVFIAEAIAGTKVQDMDIASLLCTIVSGTILSLEIYSNLRRLFIIEIIKK</sequence>
<dbReference type="GeneID" id="65128600"/>
<keyword evidence="3" id="KW-1185">Reference proteome</keyword>
<reference evidence="2 3" key="1">
    <citation type="submission" date="2020-07" db="EMBL/GenBank/DDBJ databases">
        <title>Taxonomic proposal: Crassvirales, a new order of highly abundant and diverse bacterial viruses.</title>
        <authorList>
            <person name="Shkoporov A.N."/>
            <person name="Stockdale S.R."/>
            <person name="Guerin E."/>
            <person name="Ross R.P."/>
            <person name="Hill C."/>
        </authorList>
    </citation>
    <scope>NUCLEOTIDE SEQUENCE [LARGE SCALE GENOMIC DNA]</scope>
</reference>
<name>A0A7M1RUN9_9CAUD</name>
<keyword evidence="1" id="KW-1133">Transmembrane helix</keyword>